<organism evidence="5 6">
    <name type="scientific">Roseomonas fluvialis</name>
    <dbReference type="NCBI Taxonomy" id="1750527"/>
    <lineage>
        <taxon>Bacteria</taxon>
        <taxon>Pseudomonadati</taxon>
        <taxon>Pseudomonadota</taxon>
        <taxon>Alphaproteobacteria</taxon>
        <taxon>Acetobacterales</taxon>
        <taxon>Roseomonadaceae</taxon>
        <taxon>Roseomonas</taxon>
    </lineage>
</organism>
<dbReference type="PROSITE" id="PS51635">
    <property type="entry name" value="PNPLA"/>
    <property type="match status" value="1"/>
</dbReference>
<evidence type="ECO:0000256" key="1">
    <source>
        <dbReference type="ARBA" id="ARBA00023098"/>
    </source>
</evidence>
<dbReference type="InterPro" id="IPR016035">
    <property type="entry name" value="Acyl_Trfase/lysoPLipase"/>
</dbReference>
<evidence type="ECO:0000256" key="2">
    <source>
        <dbReference type="PROSITE-ProRule" id="PRU01161"/>
    </source>
</evidence>
<feature type="active site" description="Proton acceptor" evidence="2">
    <location>
        <position position="277"/>
    </location>
</feature>
<feature type="domain" description="PNPLA" evidence="4">
    <location>
        <begin position="98"/>
        <end position="290"/>
    </location>
</feature>
<feature type="active site" description="Nucleophile" evidence="2">
    <location>
        <position position="133"/>
    </location>
</feature>
<proteinExistence type="predicted"/>
<reference evidence="5 6" key="1">
    <citation type="journal article" date="2016" name="Microbes Environ.">
        <title>Phylogenetically diverse aerobic anoxygenic phototrophic bacteria isolated from epilithic biofilms in Tama river, Japan.</title>
        <authorList>
            <person name="Hirose S."/>
            <person name="Matsuura K."/>
            <person name="Haruta S."/>
        </authorList>
    </citation>
    <scope>NUCLEOTIDE SEQUENCE [LARGE SCALE GENOMIC DNA]</scope>
    <source>
        <strain evidence="5 6">S08</strain>
    </source>
</reference>
<keyword evidence="2" id="KW-0442">Lipid degradation</keyword>
<dbReference type="Proteomes" id="UP000831327">
    <property type="component" value="Chromosome"/>
</dbReference>
<dbReference type="InterPro" id="IPR002641">
    <property type="entry name" value="PNPLA_dom"/>
</dbReference>
<comment type="caution">
    <text evidence="2">Lacks conserved residue(s) required for the propagation of feature annotation.</text>
</comment>
<feature type="short sequence motif" description="DGA/G" evidence="2">
    <location>
        <begin position="277"/>
        <end position="279"/>
    </location>
</feature>
<gene>
    <name evidence="5" type="ORF">Rmf_42440</name>
</gene>
<protein>
    <recommendedName>
        <fullName evidence="4">PNPLA domain-containing protein</fullName>
    </recommendedName>
</protein>
<dbReference type="Pfam" id="PF01734">
    <property type="entry name" value="Patatin"/>
    <property type="match status" value="1"/>
</dbReference>
<evidence type="ECO:0000256" key="3">
    <source>
        <dbReference type="SAM" id="MobiDB-lite"/>
    </source>
</evidence>
<dbReference type="EMBL" id="AP025637">
    <property type="protein sequence ID" value="BDG74315.1"/>
    <property type="molecule type" value="Genomic_DNA"/>
</dbReference>
<sequence>MSRSPDRSSATSRPIPRRLALAAPFLLAACGTVERGTAVPQTLQDHTQILGIPNARFFPDTQAVALFEEFAAASRREALHLGLPPDTDPRRLPPANLLALSGGSDHGAFGAGILVGWTELGTRPEFKLVTGISTGALTAPLAFVGSSKDPVLRDVYTAVGPDQIFRMRDWISILFADALTDTRPLREMLARHMNEATVGQIAEGYRQGRLLLIGTTNLDAMRGVIWNVGAIAASGRPGAADLIRDLMLASASVPTFFPPVMIQVEAEGRTWQEMHVDGGAMAQTFLYPPALTQGRNLRAGALARARRAWVIRNARLGGEWQQTERGLLPISGRAISSMIAASGQNDILRLQTNAVRDGIDFNLTYIGEDFTLPWVRPFDREWMRALFEYGRLRTVEGRTWQSSHPALAVRPAGSSTGATADRRPR</sequence>
<keyword evidence="6" id="KW-1185">Reference proteome</keyword>
<keyword evidence="2" id="KW-0378">Hydrolase</keyword>
<feature type="short sequence motif" description="GXSXG" evidence="2">
    <location>
        <begin position="131"/>
        <end position="135"/>
    </location>
</feature>
<dbReference type="Gene3D" id="3.40.1090.10">
    <property type="entry name" value="Cytosolic phospholipase A2 catalytic domain"/>
    <property type="match status" value="1"/>
</dbReference>
<dbReference type="SUPFAM" id="SSF52151">
    <property type="entry name" value="FabD/lysophospholipase-like"/>
    <property type="match status" value="1"/>
</dbReference>
<keyword evidence="1 2" id="KW-0443">Lipid metabolism</keyword>
<name>A0ABM7Y8Q0_9PROT</name>
<evidence type="ECO:0000313" key="5">
    <source>
        <dbReference type="EMBL" id="BDG74315.1"/>
    </source>
</evidence>
<evidence type="ECO:0000259" key="4">
    <source>
        <dbReference type="PROSITE" id="PS51635"/>
    </source>
</evidence>
<dbReference type="PROSITE" id="PS51257">
    <property type="entry name" value="PROKAR_LIPOPROTEIN"/>
    <property type="match status" value="1"/>
</dbReference>
<accession>A0ABM7Y8Q0</accession>
<feature type="region of interest" description="Disordered" evidence="3">
    <location>
        <begin position="403"/>
        <end position="425"/>
    </location>
</feature>
<evidence type="ECO:0000313" key="6">
    <source>
        <dbReference type="Proteomes" id="UP000831327"/>
    </source>
</evidence>